<feature type="region of interest" description="Disordered" evidence="1">
    <location>
        <begin position="19"/>
        <end position="80"/>
    </location>
</feature>
<proteinExistence type="predicted"/>
<feature type="compositionally biased region" description="Basic and acidic residues" evidence="1">
    <location>
        <begin position="30"/>
        <end position="49"/>
    </location>
</feature>
<name>A0ABV6AS14_9HYPH</name>
<dbReference type="RefSeq" id="WP_377266205.1">
    <property type="nucleotide sequence ID" value="NZ_JBHMAA010000077.1"/>
</dbReference>
<feature type="compositionally biased region" description="Basic and acidic residues" evidence="1">
    <location>
        <begin position="59"/>
        <end position="80"/>
    </location>
</feature>
<comment type="caution">
    <text evidence="2">The sequence shown here is derived from an EMBL/GenBank/DDBJ whole genome shotgun (WGS) entry which is preliminary data.</text>
</comment>
<keyword evidence="3" id="KW-1185">Reference proteome</keyword>
<accession>A0ABV6AS14</accession>
<organism evidence="2 3">
    <name type="scientific">Rhizobium puerariae</name>
    <dbReference type="NCBI Taxonomy" id="1585791"/>
    <lineage>
        <taxon>Bacteria</taxon>
        <taxon>Pseudomonadati</taxon>
        <taxon>Pseudomonadota</taxon>
        <taxon>Alphaproteobacteria</taxon>
        <taxon>Hyphomicrobiales</taxon>
        <taxon>Rhizobiaceae</taxon>
        <taxon>Rhizobium/Agrobacterium group</taxon>
        <taxon>Rhizobium</taxon>
    </lineage>
</organism>
<evidence type="ECO:0000313" key="2">
    <source>
        <dbReference type="EMBL" id="MFB9953417.1"/>
    </source>
</evidence>
<dbReference type="Proteomes" id="UP001589692">
    <property type="component" value="Unassembled WGS sequence"/>
</dbReference>
<reference evidence="2 3" key="1">
    <citation type="submission" date="2024-09" db="EMBL/GenBank/DDBJ databases">
        <authorList>
            <person name="Sun Q."/>
            <person name="Mori K."/>
        </authorList>
    </citation>
    <scope>NUCLEOTIDE SEQUENCE [LARGE SCALE GENOMIC DNA]</scope>
    <source>
        <strain evidence="2 3">TBRC 4938</strain>
    </source>
</reference>
<protein>
    <submittedName>
        <fullName evidence="2">Uncharacterized protein</fullName>
    </submittedName>
</protein>
<gene>
    <name evidence="2" type="ORF">ACFFP0_31655</name>
</gene>
<evidence type="ECO:0000256" key="1">
    <source>
        <dbReference type="SAM" id="MobiDB-lite"/>
    </source>
</evidence>
<dbReference type="EMBL" id="JBHMAA010000077">
    <property type="protein sequence ID" value="MFB9953417.1"/>
    <property type="molecule type" value="Genomic_DNA"/>
</dbReference>
<evidence type="ECO:0000313" key="3">
    <source>
        <dbReference type="Proteomes" id="UP001589692"/>
    </source>
</evidence>
<sequence length="80" mass="8773">MDDKMTPSEFRAAVARASRAAKAGKNTKTAHGDGIDRKEAWRRALHGDEPVAGEQSAPDQKKAERVKASWRDAIRAGQEE</sequence>